<evidence type="ECO:0008006" key="6">
    <source>
        <dbReference type="Google" id="ProtNLM"/>
    </source>
</evidence>
<dbReference type="Proteomes" id="UP000317369">
    <property type="component" value="Chromosome"/>
</dbReference>
<dbReference type="CDD" id="cd06661">
    <property type="entry name" value="GGCT_like"/>
    <property type="match status" value="1"/>
</dbReference>
<name>A0A517YX95_9BACT</name>
<dbReference type="PANTHER" id="PTHR12935:SF0">
    <property type="entry name" value="GAMMA-GLUTAMYLCYCLOTRANSFERASE"/>
    <property type="match status" value="1"/>
</dbReference>
<dbReference type="InterPro" id="IPR013024">
    <property type="entry name" value="GGCT-like"/>
</dbReference>
<evidence type="ECO:0000256" key="3">
    <source>
        <dbReference type="PIRSR" id="PIRSR617939-2"/>
    </source>
</evidence>
<dbReference type="AlphaFoldDB" id="A0A517YX95"/>
<dbReference type="InterPro" id="IPR017939">
    <property type="entry name" value="G-Glutamylcylcotransferase"/>
</dbReference>
<feature type="binding site" evidence="3">
    <location>
        <begin position="4"/>
        <end position="9"/>
    </location>
    <ligand>
        <name>substrate</name>
    </ligand>
</feature>
<keyword evidence="1" id="KW-0456">Lyase</keyword>
<dbReference type="EMBL" id="CP036425">
    <property type="protein sequence ID" value="QDU34833.1"/>
    <property type="molecule type" value="Genomic_DNA"/>
</dbReference>
<accession>A0A517YX95</accession>
<dbReference type="Gene3D" id="3.10.490.10">
    <property type="entry name" value="Gamma-glutamyl cyclotransferase-like"/>
    <property type="match status" value="1"/>
</dbReference>
<sequence>MHTYFAYGSNLDPVQLQTRCPQSKPIHAAYIDDYYLTFPLAKIPVTRGGVASISLTSLPFKLLSLTPPTRIHGFLYALSDSDLLKLDQCEHTHIPRYLRQLIHVKIPTPSAPTPYKYTSAWTYFAIPQTLAPHEHFAPSTEYLQTIIRGATHHNLPADYINWLSTIQTCD</sequence>
<evidence type="ECO:0000256" key="2">
    <source>
        <dbReference type="PIRSR" id="PIRSR617939-1"/>
    </source>
</evidence>
<dbReference type="OrthoDB" id="158990at2"/>
<dbReference type="GO" id="GO:0003839">
    <property type="term" value="F:gamma-glutamylcyclotransferase activity"/>
    <property type="evidence" value="ECO:0007669"/>
    <property type="project" value="InterPro"/>
</dbReference>
<gene>
    <name evidence="4" type="ORF">KS4_29090</name>
</gene>
<protein>
    <recommendedName>
        <fullName evidence="6">Gamma-glutamylcyclotransferase</fullName>
    </recommendedName>
</protein>
<feature type="binding site" evidence="3">
    <location>
        <position position="142"/>
    </location>
    <ligand>
        <name>substrate</name>
    </ligand>
</feature>
<organism evidence="4 5">
    <name type="scientific">Poriferisphaera corsica</name>
    <dbReference type="NCBI Taxonomy" id="2528020"/>
    <lineage>
        <taxon>Bacteria</taxon>
        <taxon>Pseudomonadati</taxon>
        <taxon>Planctomycetota</taxon>
        <taxon>Phycisphaerae</taxon>
        <taxon>Phycisphaerales</taxon>
        <taxon>Phycisphaeraceae</taxon>
        <taxon>Poriferisphaera</taxon>
    </lineage>
</organism>
<dbReference type="KEGG" id="pcor:KS4_29090"/>
<feature type="active site" description="Proton acceptor" evidence="2">
    <location>
        <position position="90"/>
    </location>
</feature>
<dbReference type="Pfam" id="PF13772">
    <property type="entry name" value="AIG2_2"/>
    <property type="match status" value="1"/>
</dbReference>
<dbReference type="SUPFAM" id="SSF110857">
    <property type="entry name" value="Gamma-glutamyl cyclotransferase-like"/>
    <property type="match status" value="1"/>
</dbReference>
<keyword evidence="5" id="KW-1185">Reference proteome</keyword>
<evidence type="ECO:0000313" key="5">
    <source>
        <dbReference type="Proteomes" id="UP000317369"/>
    </source>
</evidence>
<evidence type="ECO:0000256" key="1">
    <source>
        <dbReference type="ARBA" id="ARBA00023239"/>
    </source>
</evidence>
<dbReference type="PANTHER" id="PTHR12935">
    <property type="entry name" value="GAMMA-GLUTAMYLCYCLOTRANSFERASE"/>
    <property type="match status" value="1"/>
</dbReference>
<dbReference type="InterPro" id="IPR036568">
    <property type="entry name" value="GGCT-like_sf"/>
</dbReference>
<reference evidence="4 5" key="1">
    <citation type="submission" date="2019-02" db="EMBL/GenBank/DDBJ databases">
        <title>Deep-cultivation of Planctomycetes and their phenomic and genomic characterization uncovers novel biology.</title>
        <authorList>
            <person name="Wiegand S."/>
            <person name="Jogler M."/>
            <person name="Boedeker C."/>
            <person name="Pinto D."/>
            <person name="Vollmers J."/>
            <person name="Rivas-Marin E."/>
            <person name="Kohn T."/>
            <person name="Peeters S.H."/>
            <person name="Heuer A."/>
            <person name="Rast P."/>
            <person name="Oberbeckmann S."/>
            <person name="Bunk B."/>
            <person name="Jeske O."/>
            <person name="Meyerdierks A."/>
            <person name="Storesund J.E."/>
            <person name="Kallscheuer N."/>
            <person name="Luecker S."/>
            <person name="Lage O.M."/>
            <person name="Pohl T."/>
            <person name="Merkel B.J."/>
            <person name="Hornburger P."/>
            <person name="Mueller R.-W."/>
            <person name="Bruemmer F."/>
            <person name="Labrenz M."/>
            <person name="Spormann A.M."/>
            <person name="Op den Camp H."/>
            <person name="Overmann J."/>
            <person name="Amann R."/>
            <person name="Jetten M.S.M."/>
            <person name="Mascher T."/>
            <person name="Medema M.H."/>
            <person name="Devos D.P."/>
            <person name="Kaster A.-K."/>
            <person name="Ovreas L."/>
            <person name="Rohde M."/>
            <person name="Galperin M.Y."/>
            <person name="Jogler C."/>
        </authorList>
    </citation>
    <scope>NUCLEOTIDE SEQUENCE [LARGE SCALE GENOMIC DNA]</scope>
    <source>
        <strain evidence="4 5">KS4</strain>
    </source>
</reference>
<evidence type="ECO:0000313" key="4">
    <source>
        <dbReference type="EMBL" id="QDU34833.1"/>
    </source>
</evidence>
<dbReference type="RefSeq" id="WP_145079236.1">
    <property type="nucleotide sequence ID" value="NZ_CP036425.1"/>
</dbReference>
<proteinExistence type="predicted"/>